<evidence type="ECO:0000256" key="1">
    <source>
        <dbReference type="ARBA" id="ARBA00004374"/>
    </source>
</evidence>
<dbReference type="FunFam" id="3.40.50.300:FF:000214">
    <property type="entry name" value="Mitofusin 2"/>
    <property type="match status" value="1"/>
</dbReference>
<comment type="subcellular location">
    <subcellularLocation>
        <location evidence="1">Mitochondrion outer membrane</location>
        <topology evidence="1">Multi-pass membrane protein</topology>
    </subcellularLocation>
</comment>
<dbReference type="InterPro" id="IPR030381">
    <property type="entry name" value="G_DYNAMIN_dom"/>
</dbReference>
<keyword evidence="6 14" id="KW-1133">Transmembrane helix</keyword>
<keyword evidence="5" id="KW-0378">Hydrolase</keyword>
<dbReference type="Pfam" id="PF04799">
    <property type="entry name" value="Fzo_mitofusin"/>
    <property type="match status" value="1"/>
</dbReference>
<evidence type="ECO:0000256" key="3">
    <source>
        <dbReference type="ARBA" id="ARBA00022741"/>
    </source>
</evidence>
<dbReference type="PROSITE" id="PS51718">
    <property type="entry name" value="G_DYNAMIN_2"/>
    <property type="match status" value="1"/>
</dbReference>
<evidence type="ECO:0000313" key="16">
    <source>
        <dbReference type="EMBL" id="KAL1123145.1"/>
    </source>
</evidence>
<proteinExistence type="predicted"/>
<dbReference type="PANTHER" id="PTHR10465:SF3">
    <property type="entry name" value="TRANSMEMBRANE GTPASE MARF-RELATED"/>
    <property type="match status" value="1"/>
</dbReference>
<dbReference type="InterPro" id="IPR006884">
    <property type="entry name" value="Fzo/mitofusin_HR2"/>
</dbReference>
<keyword evidence="2 14" id="KW-0812">Transmembrane</keyword>
<feature type="region of interest" description="Disordered" evidence="13">
    <location>
        <begin position="1"/>
        <end position="43"/>
    </location>
</feature>
<accession>A0ABD0Y6Z0</accession>
<sequence length="787" mass="89243">MLSGNGVGGGAGGRPPLAGAGTSVASPSSDQRNNPSSSISSPLQRFVKGKRKINDIFVEIHDYVIDSSNYIHAVEDEKDLIQKNDVELVTGYVKKVKGIRDVLARDHMKVAFFGRTSNGKSSVINAMLRDKILPSGIGHTTNCFLQVEGSDNGESYLMTEDSTEKQNVKSVGQLAHALCKEKLGESQMVHIFWPRDKCFLLRDDVVFVDSPGIDVSPNLDEWIDKHCLDADVFVLVANAESTLMVTEKNFFHKVSMRLSKPNIFILNNRWDASASEVDFLDQNELLQYQVRAQHLERAVDFLVKELKVCTQKEANERIFFVSAKEVLQARLQEERGLPLHTGALAEGFPNRYFEFQDFERKFEECISKSAIKTKFEQHSQRGKNITIEIRDVMEGIYERALTLHKEKATLKKDVNDKLNRTEQQLLLVTQEMKEKIHHMVEDVEQRVSKALSEEIRRLSTLVDEFNVPFHPEPLVLNVYKKELHQHVENGLGSNLKARLSTALAMNIENSQSEMIERMSSLLPDQNRQLSVAVLPRREPFEVLYRLNCDNICADFQENLEFRFSWGITSLIARMMGRNAHKVALTNYQCSDIVDMSYYQPTPQPHYQTQVQPAALSTPGAFPFGRPEDWSLTSKLALASLGSQGTVGGLLLAGMMMKTVGWRVIALTTTVYGLLYLYERLAWTNKAKERTFKRQYVEHATKKLKMIVDLTSANCSHQVQQELSSTFARLCHLVDEATTEMAVDMKALERELRTLEEEANSAKVLRNKANYLTKELEMFEEAYLKGAE</sequence>
<keyword evidence="10 14" id="KW-0472">Membrane</keyword>
<dbReference type="GO" id="GO:0005741">
    <property type="term" value="C:mitochondrial outer membrane"/>
    <property type="evidence" value="ECO:0007669"/>
    <property type="project" value="UniProtKB-SubCell"/>
</dbReference>
<feature type="compositionally biased region" description="Polar residues" evidence="13">
    <location>
        <begin position="23"/>
        <end position="43"/>
    </location>
</feature>
<keyword evidence="9" id="KW-0342">GTP-binding</keyword>
<keyword evidence="7 12" id="KW-0175">Coiled coil</keyword>
<feature type="domain" description="Dynamin-type G" evidence="15">
    <location>
        <begin position="104"/>
        <end position="359"/>
    </location>
</feature>
<dbReference type="SUPFAM" id="SSF52540">
    <property type="entry name" value="P-loop containing nucleoside triphosphate hydrolases"/>
    <property type="match status" value="1"/>
</dbReference>
<evidence type="ECO:0000256" key="7">
    <source>
        <dbReference type="ARBA" id="ARBA00023054"/>
    </source>
</evidence>
<evidence type="ECO:0000256" key="8">
    <source>
        <dbReference type="ARBA" id="ARBA00023128"/>
    </source>
</evidence>
<comment type="catalytic activity">
    <reaction evidence="11">
        <text>GTP + H2O = GDP + phosphate + H(+)</text>
        <dbReference type="Rhea" id="RHEA:19669"/>
        <dbReference type="ChEBI" id="CHEBI:15377"/>
        <dbReference type="ChEBI" id="CHEBI:15378"/>
        <dbReference type="ChEBI" id="CHEBI:37565"/>
        <dbReference type="ChEBI" id="CHEBI:43474"/>
        <dbReference type="ChEBI" id="CHEBI:58189"/>
    </reaction>
</comment>
<evidence type="ECO:0000256" key="11">
    <source>
        <dbReference type="ARBA" id="ARBA00048548"/>
    </source>
</evidence>
<evidence type="ECO:0000256" key="9">
    <source>
        <dbReference type="ARBA" id="ARBA00023134"/>
    </source>
</evidence>
<reference evidence="16 17" key="1">
    <citation type="submission" date="2024-07" db="EMBL/GenBank/DDBJ databases">
        <title>Chromosome-level genome assembly of the water stick insect Ranatra chinensis (Heteroptera: Nepidae).</title>
        <authorList>
            <person name="Liu X."/>
        </authorList>
    </citation>
    <scope>NUCLEOTIDE SEQUENCE [LARGE SCALE GENOMIC DNA]</scope>
    <source>
        <strain evidence="16">Cailab_2021Rc</strain>
        <tissue evidence="16">Muscle</tissue>
    </source>
</reference>
<keyword evidence="8" id="KW-0496">Mitochondrion</keyword>
<dbReference type="PANTHER" id="PTHR10465">
    <property type="entry name" value="TRANSMEMBRANE GTPASE FZO1"/>
    <property type="match status" value="1"/>
</dbReference>
<feature type="compositionally biased region" description="Gly residues" evidence="13">
    <location>
        <begin position="1"/>
        <end position="13"/>
    </location>
</feature>
<dbReference type="AlphaFoldDB" id="A0ABD0Y6Z0"/>
<feature type="transmembrane region" description="Helical" evidence="14">
    <location>
        <begin position="659"/>
        <end position="677"/>
    </location>
</feature>
<comment type="caution">
    <text evidence="16">The sequence shown here is derived from an EMBL/GenBank/DDBJ whole genome shotgun (WGS) entry which is preliminary data.</text>
</comment>
<dbReference type="Gene3D" id="1.20.5.110">
    <property type="match status" value="1"/>
</dbReference>
<dbReference type="SUPFAM" id="SSF111479">
    <property type="entry name" value="Fzo-like conserved region"/>
    <property type="match status" value="1"/>
</dbReference>
<keyword evidence="17" id="KW-1185">Reference proteome</keyword>
<dbReference type="EMBL" id="JBFDAA010000012">
    <property type="protein sequence ID" value="KAL1123145.1"/>
    <property type="molecule type" value="Genomic_DNA"/>
</dbReference>
<evidence type="ECO:0000313" key="17">
    <source>
        <dbReference type="Proteomes" id="UP001558652"/>
    </source>
</evidence>
<evidence type="ECO:0000256" key="4">
    <source>
        <dbReference type="ARBA" id="ARBA00022787"/>
    </source>
</evidence>
<dbReference type="CDD" id="cd09912">
    <property type="entry name" value="DLP_2"/>
    <property type="match status" value="1"/>
</dbReference>
<evidence type="ECO:0000256" key="12">
    <source>
        <dbReference type="SAM" id="Coils"/>
    </source>
</evidence>
<dbReference type="InterPro" id="IPR045063">
    <property type="entry name" value="Dynamin_N"/>
</dbReference>
<feature type="coiled-coil region" evidence="12">
    <location>
        <begin position="737"/>
        <end position="781"/>
    </location>
</feature>
<dbReference type="GO" id="GO:0005525">
    <property type="term" value="F:GTP binding"/>
    <property type="evidence" value="ECO:0007669"/>
    <property type="project" value="UniProtKB-KW"/>
</dbReference>
<evidence type="ECO:0000256" key="2">
    <source>
        <dbReference type="ARBA" id="ARBA00022692"/>
    </source>
</evidence>
<dbReference type="Gene3D" id="3.40.50.300">
    <property type="entry name" value="P-loop containing nucleotide triphosphate hydrolases"/>
    <property type="match status" value="1"/>
</dbReference>
<dbReference type="GO" id="GO:0007005">
    <property type="term" value="P:mitochondrion organization"/>
    <property type="evidence" value="ECO:0007669"/>
    <property type="project" value="UniProtKB-ARBA"/>
</dbReference>
<keyword evidence="3" id="KW-0547">Nucleotide-binding</keyword>
<evidence type="ECO:0000256" key="10">
    <source>
        <dbReference type="ARBA" id="ARBA00023136"/>
    </source>
</evidence>
<dbReference type="GO" id="GO:0016787">
    <property type="term" value="F:hydrolase activity"/>
    <property type="evidence" value="ECO:0007669"/>
    <property type="project" value="UniProtKB-KW"/>
</dbReference>
<evidence type="ECO:0000256" key="14">
    <source>
        <dbReference type="SAM" id="Phobius"/>
    </source>
</evidence>
<evidence type="ECO:0000259" key="15">
    <source>
        <dbReference type="PROSITE" id="PS51718"/>
    </source>
</evidence>
<dbReference type="InterPro" id="IPR027417">
    <property type="entry name" value="P-loop_NTPase"/>
</dbReference>
<protein>
    <recommendedName>
        <fullName evidence="15">Dynamin-type G domain-containing protein</fullName>
    </recommendedName>
</protein>
<keyword evidence="4" id="KW-1000">Mitochondrion outer membrane</keyword>
<dbReference type="Proteomes" id="UP001558652">
    <property type="component" value="Unassembled WGS sequence"/>
</dbReference>
<organism evidence="16 17">
    <name type="scientific">Ranatra chinensis</name>
    <dbReference type="NCBI Taxonomy" id="642074"/>
    <lineage>
        <taxon>Eukaryota</taxon>
        <taxon>Metazoa</taxon>
        <taxon>Ecdysozoa</taxon>
        <taxon>Arthropoda</taxon>
        <taxon>Hexapoda</taxon>
        <taxon>Insecta</taxon>
        <taxon>Pterygota</taxon>
        <taxon>Neoptera</taxon>
        <taxon>Paraneoptera</taxon>
        <taxon>Hemiptera</taxon>
        <taxon>Heteroptera</taxon>
        <taxon>Panheteroptera</taxon>
        <taxon>Nepomorpha</taxon>
        <taxon>Nepidae</taxon>
        <taxon>Ranatrinae</taxon>
        <taxon>Ranatra</taxon>
    </lineage>
</organism>
<evidence type="ECO:0000256" key="5">
    <source>
        <dbReference type="ARBA" id="ARBA00022801"/>
    </source>
</evidence>
<gene>
    <name evidence="16" type="ORF">AAG570_002232</name>
</gene>
<evidence type="ECO:0000256" key="13">
    <source>
        <dbReference type="SAM" id="MobiDB-lite"/>
    </source>
</evidence>
<dbReference type="InterPro" id="IPR027094">
    <property type="entry name" value="Mitofusin_fam"/>
</dbReference>
<name>A0ABD0Y6Z0_9HEMI</name>
<dbReference type="Pfam" id="PF00350">
    <property type="entry name" value="Dynamin_N"/>
    <property type="match status" value="1"/>
</dbReference>
<evidence type="ECO:0000256" key="6">
    <source>
        <dbReference type="ARBA" id="ARBA00022989"/>
    </source>
</evidence>